<protein>
    <submittedName>
        <fullName evidence="1">Uncharacterized protein</fullName>
    </submittedName>
</protein>
<organism evidence="1 2">
    <name type="scientific">Trametes sanguinea</name>
    <dbReference type="NCBI Taxonomy" id="158606"/>
    <lineage>
        <taxon>Eukaryota</taxon>
        <taxon>Fungi</taxon>
        <taxon>Dikarya</taxon>
        <taxon>Basidiomycota</taxon>
        <taxon>Agaricomycotina</taxon>
        <taxon>Agaricomycetes</taxon>
        <taxon>Polyporales</taxon>
        <taxon>Polyporaceae</taxon>
        <taxon>Trametes</taxon>
    </lineage>
</organism>
<evidence type="ECO:0000313" key="1">
    <source>
        <dbReference type="EMBL" id="KAJ2978492.1"/>
    </source>
</evidence>
<name>A0ACC1NGR9_9APHY</name>
<evidence type="ECO:0000313" key="2">
    <source>
        <dbReference type="Proteomes" id="UP001144978"/>
    </source>
</evidence>
<accession>A0ACC1NGR9</accession>
<keyword evidence="2" id="KW-1185">Reference proteome</keyword>
<comment type="caution">
    <text evidence="1">The sequence shown here is derived from an EMBL/GenBank/DDBJ whole genome shotgun (WGS) entry which is preliminary data.</text>
</comment>
<reference evidence="1" key="1">
    <citation type="submission" date="2022-08" db="EMBL/GenBank/DDBJ databases">
        <title>Genome Sequence of Pycnoporus sanguineus.</title>
        <authorList>
            <person name="Buettner E."/>
        </authorList>
    </citation>
    <scope>NUCLEOTIDE SEQUENCE</scope>
    <source>
        <strain evidence="1">CG-C14</strain>
    </source>
</reference>
<sequence>MLLDLPSDHVYVYSIYEINPSIETVDDVLEPEVFARQQELYKSQRGYLSSGLAAVFGYLPAKAFASEEQLANWKQEALDNCEECAAWIRQPLSATSAAGLLVALPHDHDTPCMRSGRQRARSYGRLGSLALFLDFPCLHAVEKCTRGLCNISAFPAPSSGRNLPCLLLVISRSLYDLWVSCRHAWGKMWRRCGERRCIVPLMLLDWPPAKLKPARVHMLAADLASR</sequence>
<dbReference type="Proteomes" id="UP001144978">
    <property type="component" value="Unassembled WGS sequence"/>
</dbReference>
<dbReference type="EMBL" id="JANSHE010004344">
    <property type="protein sequence ID" value="KAJ2978492.1"/>
    <property type="molecule type" value="Genomic_DNA"/>
</dbReference>
<proteinExistence type="predicted"/>
<gene>
    <name evidence="1" type="ORF">NUW54_g11278</name>
</gene>